<dbReference type="OrthoDB" id="8479024at2"/>
<evidence type="ECO:0008006" key="3">
    <source>
        <dbReference type="Google" id="ProtNLM"/>
    </source>
</evidence>
<proteinExistence type="predicted"/>
<reference evidence="1 2" key="1">
    <citation type="journal article" date="2014" name="Int. J. Syst. Evol. Microbiol.">
        <title>Celeribacter indicus sp. nov., a polycyclic aromatic hydrocarbon-degrading bacterium from deep-sea sediment and reclassification of Huaishuia halophila as Celeribacter halophilus comb. nov.</title>
        <authorList>
            <person name="Lai Q."/>
            <person name="Cao J."/>
            <person name="Yuan J."/>
            <person name="Li F."/>
            <person name="Shao Z."/>
        </authorList>
    </citation>
    <scope>NUCLEOTIDE SEQUENCE [LARGE SCALE GENOMIC DNA]</scope>
    <source>
        <strain evidence="1">P73</strain>
    </source>
</reference>
<dbReference type="RefSeq" id="WP_043869966.1">
    <property type="nucleotide sequence ID" value="NZ_CP004393.1"/>
</dbReference>
<dbReference type="Proteomes" id="UP000031521">
    <property type="component" value="Chromosome"/>
</dbReference>
<dbReference type="EMBL" id="CP004393">
    <property type="protein sequence ID" value="AJE47383.1"/>
    <property type="molecule type" value="Genomic_DNA"/>
</dbReference>
<gene>
    <name evidence="1" type="ORF">P73_2668</name>
</gene>
<dbReference type="STRING" id="1208324.P73_2668"/>
<evidence type="ECO:0000313" key="1">
    <source>
        <dbReference type="EMBL" id="AJE47383.1"/>
    </source>
</evidence>
<name>A0A0B5DVE5_9RHOB</name>
<evidence type="ECO:0000313" key="2">
    <source>
        <dbReference type="Proteomes" id="UP000031521"/>
    </source>
</evidence>
<organism evidence="1 2">
    <name type="scientific">Celeribacter indicus</name>
    <dbReference type="NCBI Taxonomy" id="1208324"/>
    <lineage>
        <taxon>Bacteria</taxon>
        <taxon>Pseudomonadati</taxon>
        <taxon>Pseudomonadota</taxon>
        <taxon>Alphaproteobacteria</taxon>
        <taxon>Rhodobacterales</taxon>
        <taxon>Roseobacteraceae</taxon>
        <taxon>Celeribacter</taxon>
    </lineage>
</organism>
<dbReference type="KEGG" id="cid:P73_2668"/>
<dbReference type="AlphaFoldDB" id="A0A0B5DVE5"/>
<keyword evidence="2" id="KW-1185">Reference proteome</keyword>
<sequence length="138" mass="14870">MALWILLGLFLVLQAVIRLAPTDPARWHVDPFAAADPGRRGAKRLLAVPHPPAEALAQIDAVAATWPRTRHIAGSAGEGRMSYVTRSGFWGLPDYTTVAVRPHEAGAELALLARQRFGRGDFGTNAARLRDWIAAAGV</sequence>
<dbReference type="InterPro" id="IPR010865">
    <property type="entry name" value="DUF1499"/>
</dbReference>
<dbReference type="Pfam" id="PF07386">
    <property type="entry name" value="DUF1499"/>
    <property type="match status" value="1"/>
</dbReference>
<protein>
    <recommendedName>
        <fullName evidence="3">DUF1499 domain-containing protein</fullName>
    </recommendedName>
</protein>
<accession>A0A0B5DVE5</accession>
<dbReference type="HOGENOM" id="CLU_131521_1_0_5"/>